<sequence length="203" mass="23454">MKKIYSYIVKEIKVRGFYITVLMLFEQFRAYIRGYKYKIFYRNNIQSTFFFLQSNTTIDIFNKAARIKIGKFVFIRKNTSIRMDYDGELILGENVFINDNCTINCVSKISIGKQTKIASNVCINDHDHNYKSPNNQHLLKGEVFIGENVWIGSNVVILRDTIIENNCVIAAGSVVKGLVPEGSLFFNKRESETKPYYKERGIG</sequence>
<accession>A0ABY9JVL9</accession>
<dbReference type="PANTHER" id="PTHR23416">
    <property type="entry name" value="SIALIC ACID SYNTHASE-RELATED"/>
    <property type="match status" value="1"/>
</dbReference>
<dbReference type="GO" id="GO:0016746">
    <property type="term" value="F:acyltransferase activity"/>
    <property type="evidence" value="ECO:0007669"/>
    <property type="project" value="UniProtKB-KW"/>
</dbReference>
<dbReference type="EC" id="2.3.1.-" evidence="1"/>
<reference evidence="1 2" key="1">
    <citation type="submission" date="2023-06" db="EMBL/GenBank/DDBJ databases">
        <title>Five Gram-positive bacteria isolated from mangrove sediments in Shenzhen, Guangdong, China.</title>
        <authorList>
            <person name="Yu S."/>
            <person name="Zheng W."/>
            <person name="Huang Y."/>
        </authorList>
    </citation>
    <scope>NUCLEOTIDE SEQUENCE [LARGE SCALE GENOMIC DNA]</scope>
    <source>
        <strain evidence="1 2">SaN35-3</strain>
    </source>
</reference>
<dbReference type="InterPro" id="IPR011004">
    <property type="entry name" value="Trimer_LpxA-like_sf"/>
</dbReference>
<keyword evidence="1" id="KW-0012">Acyltransferase</keyword>
<dbReference type="Gene3D" id="2.160.10.10">
    <property type="entry name" value="Hexapeptide repeat proteins"/>
    <property type="match status" value="1"/>
</dbReference>
<evidence type="ECO:0000313" key="1">
    <source>
        <dbReference type="EMBL" id="WLR42788.1"/>
    </source>
</evidence>
<keyword evidence="2" id="KW-1185">Reference proteome</keyword>
<organism evidence="1 2">
    <name type="scientific">Bacillus carboniphilus</name>
    <dbReference type="NCBI Taxonomy" id="86663"/>
    <lineage>
        <taxon>Bacteria</taxon>
        <taxon>Bacillati</taxon>
        <taxon>Bacillota</taxon>
        <taxon>Bacilli</taxon>
        <taxon>Bacillales</taxon>
        <taxon>Bacillaceae</taxon>
        <taxon>Bacillus</taxon>
    </lineage>
</organism>
<evidence type="ECO:0000313" key="2">
    <source>
        <dbReference type="Proteomes" id="UP001197974"/>
    </source>
</evidence>
<name>A0ABY9JVL9_9BACI</name>
<dbReference type="EMBL" id="CP129013">
    <property type="protein sequence ID" value="WLR42788.1"/>
    <property type="molecule type" value="Genomic_DNA"/>
</dbReference>
<keyword evidence="1" id="KW-0808">Transferase</keyword>
<dbReference type="InterPro" id="IPR001451">
    <property type="entry name" value="Hexapep"/>
</dbReference>
<gene>
    <name evidence="1" type="ORF">LC087_00640</name>
</gene>
<dbReference type="Pfam" id="PF00132">
    <property type="entry name" value="Hexapep"/>
    <property type="match status" value="1"/>
</dbReference>
<proteinExistence type="predicted"/>
<dbReference type="InterPro" id="IPR051159">
    <property type="entry name" value="Hexapeptide_acetyltransf"/>
</dbReference>
<dbReference type="CDD" id="cd04647">
    <property type="entry name" value="LbH_MAT_like"/>
    <property type="match status" value="1"/>
</dbReference>
<protein>
    <submittedName>
        <fullName evidence="1">Acyltransferase</fullName>
        <ecNumber evidence="1">2.3.1.-</ecNumber>
    </submittedName>
</protein>
<dbReference type="Proteomes" id="UP001197974">
    <property type="component" value="Chromosome"/>
</dbReference>
<dbReference type="RefSeq" id="WP_226539385.1">
    <property type="nucleotide sequence ID" value="NZ_CP129013.1"/>
</dbReference>
<dbReference type="PANTHER" id="PTHR23416:SF78">
    <property type="entry name" value="LIPOPOLYSACCHARIDE BIOSYNTHESIS O-ACETYL TRANSFERASE WBBJ-RELATED"/>
    <property type="match status" value="1"/>
</dbReference>
<dbReference type="SUPFAM" id="SSF51161">
    <property type="entry name" value="Trimeric LpxA-like enzymes"/>
    <property type="match status" value="1"/>
</dbReference>